<organism evidence="7 8">
    <name type="scientific">Acetobacter syzygii</name>
    <dbReference type="NCBI Taxonomy" id="146476"/>
    <lineage>
        <taxon>Bacteria</taxon>
        <taxon>Pseudomonadati</taxon>
        <taxon>Pseudomonadota</taxon>
        <taxon>Alphaproteobacteria</taxon>
        <taxon>Acetobacterales</taxon>
        <taxon>Acetobacteraceae</taxon>
        <taxon>Acetobacter</taxon>
    </lineage>
</organism>
<name>A0A270BMU7_9PROT</name>
<dbReference type="InterPro" id="IPR013325">
    <property type="entry name" value="RNA_pol_sigma_r2"/>
</dbReference>
<dbReference type="AlphaFoldDB" id="A0A270BMU7"/>
<evidence type="ECO:0008006" key="9">
    <source>
        <dbReference type="Google" id="ProtNLM"/>
    </source>
</evidence>
<dbReference type="GO" id="GO:0006352">
    <property type="term" value="P:DNA-templated transcription initiation"/>
    <property type="evidence" value="ECO:0007669"/>
    <property type="project" value="InterPro"/>
</dbReference>
<dbReference type="SUPFAM" id="SSF88659">
    <property type="entry name" value="Sigma3 and sigma4 domains of RNA polymerase sigma factors"/>
    <property type="match status" value="1"/>
</dbReference>
<evidence type="ECO:0000256" key="2">
    <source>
        <dbReference type="ARBA" id="ARBA00023015"/>
    </source>
</evidence>
<dbReference type="InterPro" id="IPR013249">
    <property type="entry name" value="RNA_pol_sigma70_r4_t2"/>
</dbReference>
<dbReference type="PANTHER" id="PTHR43133:SF63">
    <property type="entry name" value="RNA POLYMERASE SIGMA FACTOR FECI-RELATED"/>
    <property type="match status" value="1"/>
</dbReference>
<proteinExistence type="inferred from homology"/>
<dbReference type="GO" id="GO:0003677">
    <property type="term" value="F:DNA binding"/>
    <property type="evidence" value="ECO:0007669"/>
    <property type="project" value="InterPro"/>
</dbReference>
<keyword evidence="2" id="KW-0805">Transcription regulation</keyword>
<dbReference type="InterPro" id="IPR036388">
    <property type="entry name" value="WH-like_DNA-bd_sf"/>
</dbReference>
<evidence type="ECO:0000259" key="6">
    <source>
        <dbReference type="Pfam" id="PF08281"/>
    </source>
</evidence>
<evidence type="ECO:0000313" key="8">
    <source>
        <dbReference type="Proteomes" id="UP000216033"/>
    </source>
</evidence>
<gene>
    <name evidence="7" type="ORF">B9K05_07860</name>
</gene>
<keyword evidence="3" id="KW-0731">Sigma factor</keyword>
<dbReference type="InterPro" id="IPR013324">
    <property type="entry name" value="RNA_pol_sigma_r3/r4-like"/>
</dbReference>
<evidence type="ECO:0000256" key="4">
    <source>
        <dbReference type="ARBA" id="ARBA00023163"/>
    </source>
</evidence>
<keyword evidence="4" id="KW-0804">Transcription</keyword>
<dbReference type="InterPro" id="IPR039425">
    <property type="entry name" value="RNA_pol_sigma-70-like"/>
</dbReference>
<dbReference type="InterPro" id="IPR007627">
    <property type="entry name" value="RNA_pol_sigma70_r2"/>
</dbReference>
<evidence type="ECO:0000256" key="3">
    <source>
        <dbReference type="ARBA" id="ARBA00023082"/>
    </source>
</evidence>
<evidence type="ECO:0000256" key="1">
    <source>
        <dbReference type="ARBA" id="ARBA00010641"/>
    </source>
</evidence>
<comment type="caution">
    <text evidence="7">The sequence shown here is derived from an EMBL/GenBank/DDBJ whole genome shotgun (WGS) entry which is preliminary data.</text>
</comment>
<dbReference type="EMBL" id="NDFP01000006">
    <property type="protein sequence ID" value="PAL26011.1"/>
    <property type="molecule type" value="Genomic_DNA"/>
</dbReference>
<dbReference type="PANTHER" id="PTHR43133">
    <property type="entry name" value="RNA POLYMERASE ECF-TYPE SIGMA FACTO"/>
    <property type="match status" value="1"/>
</dbReference>
<keyword evidence="8" id="KW-1185">Reference proteome</keyword>
<comment type="similarity">
    <text evidence="1">Belongs to the sigma-70 factor family. ECF subfamily.</text>
</comment>
<sequence length="199" mass="22365">MLFAVLWEVRFDFGEHLEQDTVASNETILSIYLDNRPRFLNLAARIVGSRSKAEDIVQDAFVNVSQAVGSGTVIISPLSYFTQIIRRLALDHIKSGKVRFEETRTEQILAALSTDYRTPEDSSVSRSQLVVIAAVLDQLPHRTRVAFEMQRFGGYKLREIAMTLDISIGRTAQLITDAFKECKAALDEQAVSTEKDRTP</sequence>
<dbReference type="GO" id="GO:0016987">
    <property type="term" value="F:sigma factor activity"/>
    <property type="evidence" value="ECO:0007669"/>
    <property type="project" value="UniProtKB-KW"/>
</dbReference>
<accession>A0A270BMU7</accession>
<dbReference type="SUPFAM" id="SSF88946">
    <property type="entry name" value="Sigma2 domain of RNA polymerase sigma factors"/>
    <property type="match status" value="1"/>
</dbReference>
<dbReference type="NCBIfam" id="TIGR02937">
    <property type="entry name" value="sigma70-ECF"/>
    <property type="match status" value="1"/>
</dbReference>
<feature type="domain" description="RNA polymerase sigma factor 70 region 4 type 2" evidence="6">
    <location>
        <begin position="132"/>
        <end position="182"/>
    </location>
</feature>
<protein>
    <recommendedName>
        <fullName evidence="9">RNA polymerase subunit sigma-24</fullName>
    </recommendedName>
</protein>
<dbReference type="Pfam" id="PF08281">
    <property type="entry name" value="Sigma70_r4_2"/>
    <property type="match status" value="1"/>
</dbReference>
<dbReference type="InterPro" id="IPR014284">
    <property type="entry name" value="RNA_pol_sigma-70_dom"/>
</dbReference>
<feature type="domain" description="RNA polymerase sigma-70 region 2" evidence="5">
    <location>
        <begin position="32"/>
        <end position="95"/>
    </location>
</feature>
<dbReference type="OrthoDB" id="9794372at2"/>
<dbReference type="Pfam" id="PF04542">
    <property type="entry name" value="Sigma70_r2"/>
    <property type="match status" value="1"/>
</dbReference>
<dbReference type="Gene3D" id="1.10.1740.10">
    <property type="match status" value="1"/>
</dbReference>
<dbReference type="Proteomes" id="UP000216033">
    <property type="component" value="Unassembled WGS sequence"/>
</dbReference>
<dbReference type="Gene3D" id="1.10.10.10">
    <property type="entry name" value="Winged helix-like DNA-binding domain superfamily/Winged helix DNA-binding domain"/>
    <property type="match status" value="1"/>
</dbReference>
<evidence type="ECO:0000313" key="7">
    <source>
        <dbReference type="EMBL" id="PAL26011.1"/>
    </source>
</evidence>
<evidence type="ECO:0000259" key="5">
    <source>
        <dbReference type="Pfam" id="PF04542"/>
    </source>
</evidence>
<reference evidence="7 8" key="1">
    <citation type="submission" date="2017-04" db="EMBL/GenBank/DDBJ databases">
        <title>Kefir bacterial isolates.</title>
        <authorList>
            <person name="Kim Y."/>
            <person name="Blasche S."/>
            <person name="Patil K.R."/>
        </authorList>
    </citation>
    <scope>NUCLEOTIDE SEQUENCE [LARGE SCALE GENOMIC DNA]</scope>
    <source>
        <strain evidence="7 8">KR-2</strain>
    </source>
</reference>